<feature type="non-terminal residue" evidence="2">
    <location>
        <position position="87"/>
    </location>
</feature>
<dbReference type="AlphaFoldDB" id="A0A9P8FZ53"/>
<proteinExistence type="predicted"/>
<keyword evidence="3" id="KW-1185">Reference proteome</keyword>
<evidence type="ECO:0000256" key="1">
    <source>
        <dbReference type="SAM" id="SignalP"/>
    </source>
</evidence>
<evidence type="ECO:0000313" key="2">
    <source>
        <dbReference type="EMBL" id="KAG9986904.1"/>
    </source>
</evidence>
<organism evidence="2 3">
    <name type="scientific">Aureobasidium melanogenum</name>
    <name type="common">Aureobasidium pullulans var. melanogenum</name>
    <dbReference type="NCBI Taxonomy" id="46634"/>
    <lineage>
        <taxon>Eukaryota</taxon>
        <taxon>Fungi</taxon>
        <taxon>Dikarya</taxon>
        <taxon>Ascomycota</taxon>
        <taxon>Pezizomycotina</taxon>
        <taxon>Dothideomycetes</taxon>
        <taxon>Dothideomycetidae</taxon>
        <taxon>Dothideales</taxon>
        <taxon>Saccotheciaceae</taxon>
        <taxon>Aureobasidium</taxon>
    </lineage>
</organism>
<comment type="caution">
    <text evidence="2">The sequence shown here is derived from an EMBL/GenBank/DDBJ whole genome shotgun (WGS) entry which is preliminary data.</text>
</comment>
<feature type="signal peptide" evidence="1">
    <location>
        <begin position="1"/>
        <end position="18"/>
    </location>
</feature>
<keyword evidence="1" id="KW-0732">Signal</keyword>
<dbReference type="EMBL" id="JAHFXS010000266">
    <property type="protein sequence ID" value="KAG9986904.1"/>
    <property type="molecule type" value="Genomic_DNA"/>
</dbReference>
<dbReference type="Proteomes" id="UP000729357">
    <property type="component" value="Unassembled WGS sequence"/>
</dbReference>
<accession>A0A9P8FZ53</accession>
<sequence>MWKKSVAVLSAIAGLALAAPVPQDAAAAPATTKYIITLKPGIDLEVGIQHINWAGDLHRRGIYRREENGTVEEDLKVFKVADFNAYA</sequence>
<reference evidence="2" key="1">
    <citation type="journal article" date="2021" name="J Fungi (Basel)">
        <title>Virulence traits and population genomics of the black yeast Aureobasidium melanogenum.</title>
        <authorList>
            <person name="Cernosa A."/>
            <person name="Sun X."/>
            <person name="Gostincar C."/>
            <person name="Fang C."/>
            <person name="Gunde-Cimerman N."/>
            <person name="Song Z."/>
        </authorList>
    </citation>
    <scope>NUCLEOTIDE SEQUENCE</scope>
    <source>
        <strain evidence="2">EXF-9298</strain>
    </source>
</reference>
<name>A0A9P8FZ53_AURME</name>
<reference evidence="2" key="2">
    <citation type="submission" date="2021-08" db="EMBL/GenBank/DDBJ databases">
        <authorList>
            <person name="Gostincar C."/>
            <person name="Sun X."/>
            <person name="Song Z."/>
            <person name="Gunde-Cimerman N."/>
        </authorList>
    </citation>
    <scope>NUCLEOTIDE SEQUENCE</scope>
    <source>
        <strain evidence="2">EXF-9298</strain>
    </source>
</reference>
<feature type="chain" id="PRO_5040156917" evidence="1">
    <location>
        <begin position="19"/>
        <end position="87"/>
    </location>
</feature>
<evidence type="ECO:0000313" key="3">
    <source>
        <dbReference type="Proteomes" id="UP000729357"/>
    </source>
</evidence>
<gene>
    <name evidence="2" type="ORF">KCU98_g3712</name>
</gene>
<protein>
    <submittedName>
        <fullName evidence="2">Uncharacterized protein</fullName>
    </submittedName>
</protein>